<dbReference type="SUPFAM" id="SSF56112">
    <property type="entry name" value="Protein kinase-like (PK-like)"/>
    <property type="match status" value="3"/>
</dbReference>
<dbReference type="InterPro" id="IPR011009">
    <property type="entry name" value="Kinase-like_dom_sf"/>
</dbReference>
<dbReference type="PROSITE" id="PS50011">
    <property type="entry name" value="PROTEIN_KINASE_DOM"/>
    <property type="match status" value="2"/>
</dbReference>
<dbReference type="GO" id="GO:0004674">
    <property type="term" value="F:protein serine/threonine kinase activity"/>
    <property type="evidence" value="ECO:0007669"/>
    <property type="project" value="TreeGrafter"/>
</dbReference>
<dbReference type="Proteomes" id="UP000439903">
    <property type="component" value="Unassembled WGS sequence"/>
</dbReference>
<comment type="caution">
    <text evidence="2">The sequence shown here is derived from an EMBL/GenBank/DDBJ whole genome shotgun (WGS) entry which is preliminary data.</text>
</comment>
<organism evidence="2 3">
    <name type="scientific">Gigaspora margarita</name>
    <dbReference type="NCBI Taxonomy" id="4874"/>
    <lineage>
        <taxon>Eukaryota</taxon>
        <taxon>Fungi</taxon>
        <taxon>Fungi incertae sedis</taxon>
        <taxon>Mucoromycota</taxon>
        <taxon>Glomeromycotina</taxon>
        <taxon>Glomeromycetes</taxon>
        <taxon>Diversisporales</taxon>
        <taxon>Gigasporaceae</taxon>
        <taxon>Gigaspora</taxon>
    </lineage>
</organism>
<dbReference type="InterPro" id="IPR000719">
    <property type="entry name" value="Prot_kinase_dom"/>
</dbReference>
<keyword evidence="2" id="KW-0808">Transferase</keyword>
<dbReference type="InterPro" id="IPR001245">
    <property type="entry name" value="Ser-Thr/Tyr_kinase_cat_dom"/>
</dbReference>
<accession>A0A8H4A478</accession>
<dbReference type="AlphaFoldDB" id="A0A8H4A478"/>
<dbReference type="PANTHER" id="PTHR44329">
    <property type="entry name" value="SERINE/THREONINE-PROTEIN KINASE TNNI3K-RELATED"/>
    <property type="match status" value="1"/>
</dbReference>
<keyword evidence="2" id="KW-0418">Kinase</keyword>
<dbReference type="Gene3D" id="1.10.510.10">
    <property type="entry name" value="Transferase(Phosphotransferase) domain 1"/>
    <property type="match status" value="2"/>
</dbReference>
<dbReference type="InterPro" id="IPR051681">
    <property type="entry name" value="Ser/Thr_Kinases-Pseudokinases"/>
</dbReference>
<dbReference type="PRINTS" id="PR00109">
    <property type="entry name" value="TYRKINASE"/>
</dbReference>
<evidence type="ECO:0000313" key="3">
    <source>
        <dbReference type="Proteomes" id="UP000439903"/>
    </source>
</evidence>
<sequence length="773" mass="89759">MSSYEDWLGTALKNCSLKEIPYKEFSHKKRIKKGGFGIVFKVKCKSLGEVAIKEVDYTDENESRNTFINELKQHSRAKHPRIIQFFGVAIDRDEEINYLVLEYANSGNLRQYLQKFKPKWPEKIRHTIQVAEGMCYLHSINIIHCDLHTENILIHEGDIKISDFGFSRKFENVMKTNNQKLYGVVPFIDPKKLENNKYVFNKKSDVYSFGVLMWEISNNGCCPFAQEENYIALAKSIVEGSRERPVSGTPLHYYTLYSKCWNKEPDERPSMGEVFRQLELKSSELNPKCNDTDINSDSNCGDTDSDTLKITGNRTLKFHNDSGIITRSSLLWLQNAIHNKQISFFDYDEFCDKEKIIDSGLSLIYKSELTKFGLTVVLKSIKFDAEGMNMNSFVKELQLLQRVSFHPRINHFFGVTEDSFGSYMMRIQIAIKIYNGERETPIKGTPREYVELYKRCWDDEPHVRPKIDEILDFFYPRINKPTSTHANTDKSTEGLIEKAISDNVINFYDYNQFSEIRMMYEEEFSLVYKASWKLFGGSIALEQLKLNNKYLNENIIKMFQLLQNNTDHQNIIKFYGLTKDPSNEHYIMVLQYPDEGKLCDYLLKKFSELQWTRKASMAIEIAEGIKYLHEHDIAHLDLNSKHIVVSKGRMLITSFGVGITECVSYSRSKTLGLPAYAEPKCIFEPTYQRDRRSDIYSFGVILWEISSGRPPFQYFESGYAISLHVFQGGRESPVEGTPPQYEQLYKLCWNTDPAERPDIVSALDTLKELQETL</sequence>
<evidence type="ECO:0000313" key="2">
    <source>
        <dbReference type="EMBL" id="KAF0414662.1"/>
    </source>
</evidence>
<keyword evidence="3" id="KW-1185">Reference proteome</keyword>
<dbReference type="Pfam" id="PF07714">
    <property type="entry name" value="PK_Tyr_Ser-Thr"/>
    <property type="match status" value="2"/>
</dbReference>
<feature type="domain" description="Protein kinase" evidence="1">
    <location>
        <begin position="25"/>
        <end position="280"/>
    </location>
</feature>
<dbReference type="OrthoDB" id="346907at2759"/>
<evidence type="ECO:0000259" key="1">
    <source>
        <dbReference type="PROSITE" id="PS50011"/>
    </source>
</evidence>
<reference evidence="2 3" key="1">
    <citation type="journal article" date="2019" name="Environ. Microbiol.">
        <title>At the nexus of three kingdoms: the genome of the mycorrhizal fungus Gigaspora margarita provides insights into plant, endobacterial and fungal interactions.</title>
        <authorList>
            <person name="Venice F."/>
            <person name="Ghignone S."/>
            <person name="Salvioli di Fossalunga A."/>
            <person name="Amselem J."/>
            <person name="Novero M."/>
            <person name="Xianan X."/>
            <person name="Sedzielewska Toro K."/>
            <person name="Morin E."/>
            <person name="Lipzen A."/>
            <person name="Grigoriev I.V."/>
            <person name="Henrissat B."/>
            <person name="Martin F.M."/>
            <person name="Bonfante P."/>
        </authorList>
    </citation>
    <scope>NUCLEOTIDE SEQUENCE [LARGE SCALE GENOMIC DNA]</scope>
    <source>
        <strain evidence="2 3">BEG34</strain>
    </source>
</reference>
<protein>
    <submittedName>
        <fullName evidence="2">Kinase-like protein</fullName>
    </submittedName>
</protein>
<name>A0A8H4A478_GIGMA</name>
<feature type="domain" description="Protein kinase" evidence="1">
    <location>
        <begin position="513"/>
        <end position="773"/>
    </location>
</feature>
<proteinExistence type="predicted"/>
<dbReference type="GO" id="GO:0005524">
    <property type="term" value="F:ATP binding"/>
    <property type="evidence" value="ECO:0007669"/>
    <property type="project" value="InterPro"/>
</dbReference>
<dbReference type="EMBL" id="WTPW01001779">
    <property type="protein sequence ID" value="KAF0414662.1"/>
    <property type="molecule type" value="Genomic_DNA"/>
</dbReference>
<gene>
    <name evidence="2" type="ORF">F8M41_007650</name>
</gene>